<dbReference type="RefSeq" id="WP_249311918.1">
    <property type="nucleotide sequence ID" value="NZ_JACRSU010000002.1"/>
</dbReference>
<gene>
    <name evidence="1" type="ORF">H8698_07255</name>
</gene>
<dbReference type="EMBL" id="JACRSU010000002">
    <property type="protein sequence ID" value="MBC8540772.1"/>
    <property type="molecule type" value="Genomic_DNA"/>
</dbReference>
<keyword evidence="2" id="KW-1185">Reference proteome</keyword>
<sequence length="124" mass="14650">MTDKKYVCAYGQKCLHHGEKVNSSESVVINKRHYHWDCATRKQEIKECVDLYMSYIEDKAQYPLAMRAINTLVFKYKVPIEFILRSIENSKTYYEDKPVHILYGLRKMFWEKEFGNVGGKSIAN</sequence>
<evidence type="ECO:0000313" key="1">
    <source>
        <dbReference type="EMBL" id="MBC8540772.1"/>
    </source>
</evidence>
<dbReference type="Proteomes" id="UP000611762">
    <property type="component" value="Unassembled WGS sequence"/>
</dbReference>
<evidence type="ECO:0000313" key="2">
    <source>
        <dbReference type="Proteomes" id="UP000611762"/>
    </source>
</evidence>
<reference evidence="1" key="1">
    <citation type="submission" date="2020-08" db="EMBL/GenBank/DDBJ databases">
        <title>Genome public.</title>
        <authorList>
            <person name="Liu C."/>
            <person name="Sun Q."/>
        </authorList>
    </citation>
    <scope>NUCLEOTIDE SEQUENCE</scope>
    <source>
        <strain evidence="1">H8</strain>
    </source>
</reference>
<proteinExistence type="predicted"/>
<organism evidence="1 2">
    <name type="scientific">Congzhengia minquanensis</name>
    <dbReference type="NCBI Taxonomy" id="2763657"/>
    <lineage>
        <taxon>Bacteria</taxon>
        <taxon>Bacillati</taxon>
        <taxon>Bacillota</taxon>
        <taxon>Clostridia</taxon>
        <taxon>Eubacteriales</taxon>
        <taxon>Oscillospiraceae</taxon>
        <taxon>Congzhengia</taxon>
    </lineage>
</organism>
<dbReference type="AlphaFoldDB" id="A0A926DN65"/>
<accession>A0A926DN65</accession>
<comment type="caution">
    <text evidence="1">The sequence shown here is derived from an EMBL/GenBank/DDBJ whole genome shotgun (WGS) entry which is preliminary data.</text>
</comment>
<name>A0A926DN65_9FIRM</name>
<protein>
    <submittedName>
        <fullName evidence="1">Uncharacterized protein</fullName>
    </submittedName>
</protein>